<protein>
    <recommendedName>
        <fullName evidence="1">[acyl-carrier-protein] S-malonyltransferase</fullName>
        <ecNumber evidence="1">2.3.1.39</ecNumber>
    </recommendedName>
</protein>
<dbReference type="InterPro" id="IPR016035">
    <property type="entry name" value="Acyl_Trfase/lysoPLipase"/>
</dbReference>
<evidence type="ECO:0000259" key="5">
    <source>
        <dbReference type="SMART" id="SM00827"/>
    </source>
</evidence>
<feature type="domain" description="Malonyl-CoA:ACP transacylase (MAT)" evidence="5">
    <location>
        <begin position="7"/>
        <end position="226"/>
    </location>
</feature>
<dbReference type="PANTHER" id="PTHR42681">
    <property type="entry name" value="MALONYL-COA-ACYL CARRIER PROTEIN TRANSACYLASE, MITOCHONDRIAL"/>
    <property type="match status" value="1"/>
</dbReference>
<dbReference type="SMART" id="SM00827">
    <property type="entry name" value="PKS_AT"/>
    <property type="match status" value="1"/>
</dbReference>
<keyword evidence="7" id="KW-1185">Reference proteome</keyword>
<dbReference type="Gene3D" id="3.40.366.10">
    <property type="entry name" value="Malonyl-Coenzyme A Acyl Carrier Protein, domain 2"/>
    <property type="match status" value="1"/>
</dbReference>
<comment type="caution">
    <text evidence="6">The sequence shown here is derived from an EMBL/GenBank/DDBJ whole genome shotgun (WGS) entry which is preliminary data.</text>
</comment>
<dbReference type="InterPro" id="IPR050858">
    <property type="entry name" value="Mal-CoA-ACP_Trans/PKS_FabD"/>
</dbReference>
<evidence type="ECO:0000313" key="7">
    <source>
        <dbReference type="Proteomes" id="UP001500711"/>
    </source>
</evidence>
<comment type="catalytic activity">
    <reaction evidence="4">
        <text>holo-[ACP] + malonyl-CoA = malonyl-[ACP] + CoA</text>
        <dbReference type="Rhea" id="RHEA:41792"/>
        <dbReference type="Rhea" id="RHEA-COMP:9623"/>
        <dbReference type="Rhea" id="RHEA-COMP:9685"/>
        <dbReference type="ChEBI" id="CHEBI:57287"/>
        <dbReference type="ChEBI" id="CHEBI:57384"/>
        <dbReference type="ChEBI" id="CHEBI:64479"/>
        <dbReference type="ChEBI" id="CHEBI:78449"/>
        <dbReference type="EC" id="2.3.1.39"/>
    </reaction>
</comment>
<dbReference type="Proteomes" id="UP001500711">
    <property type="component" value="Unassembled WGS sequence"/>
</dbReference>
<evidence type="ECO:0000256" key="4">
    <source>
        <dbReference type="ARBA" id="ARBA00048462"/>
    </source>
</evidence>
<keyword evidence="2" id="KW-0808">Transferase</keyword>
<organism evidence="6 7">
    <name type="scientific">Lentzea roselyniae</name>
    <dbReference type="NCBI Taxonomy" id="531940"/>
    <lineage>
        <taxon>Bacteria</taxon>
        <taxon>Bacillati</taxon>
        <taxon>Actinomycetota</taxon>
        <taxon>Actinomycetes</taxon>
        <taxon>Pseudonocardiales</taxon>
        <taxon>Pseudonocardiaceae</taxon>
        <taxon>Lentzea</taxon>
    </lineage>
</organism>
<evidence type="ECO:0000256" key="2">
    <source>
        <dbReference type="ARBA" id="ARBA00022679"/>
    </source>
</evidence>
<name>A0ABP7CH79_9PSEU</name>
<dbReference type="PANTHER" id="PTHR42681:SF1">
    <property type="entry name" value="MALONYL-COA-ACYL CARRIER PROTEIN TRANSACYLASE, MITOCHONDRIAL"/>
    <property type="match status" value="1"/>
</dbReference>
<evidence type="ECO:0000256" key="1">
    <source>
        <dbReference type="ARBA" id="ARBA00013258"/>
    </source>
</evidence>
<evidence type="ECO:0000256" key="3">
    <source>
        <dbReference type="ARBA" id="ARBA00023315"/>
    </source>
</evidence>
<dbReference type="RefSeq" id="WP_346137224.1">
    <property type="nucleotide sequence ID" value="NZ_BAABBE010000072.1"/>
</dbReference>
<gene>
    <name evidence="6" type="ORF">GCM10022267_89410</name>
</gene>
<evidence type="ECO:0000313" key="6">
    <source>
        <dbReference type="EMBL" id="GAA3688762.1"/>
    </source>
</evidence>
<dbReference type="Pfam" id="PF00698">
    <property type="entry name" value="Acyl_transf_1"/>
    <property type="match status" value="1"/>
</dbReference>
<sequence>MQPTAFVFPGQRAHRSELIGELMSGWDCAAAHFEQIEQVVRDEGLPSLLAAVRRAAPEEDPTPELLQFELYGAAVAMWEVLRAEGVEPLVLLGHGIGEIAALRCGGAFSTAGGARVVAARNRARAAGRLRAADLVAEIAAVRRTELDTPVYSPVERRFYRNGQPLAEPLAPHLVQPVDLRDAVGALTRHGVRTFVECGSPGGLVGDRAPATVLAVRHHPGGLRAEMGRIVAAVHALPACA</sequence>
<proteinExistence type="predicted"/>
<reference evidence="7" key="1">
    <citation type="journal article" date="2019" name="Int. J. Syst. Evol. Microbiol.">
        <title>The Global Catalogue of Microorganisms (GCM) 10K type strain sequencing project: providing services to taxonomists for standard genome sequencing and annotation.</title>
        <authorList>
            <consortium name="The Broad Institute Genomics Platform"/>
            <consortium name="The Broad Institute Genome Sequencing Center for Infectious Disease"/>
            <person name="Wu L."/>
            <person name="Ma J."/>
        </authorList>
    </citation>
    <scope>NUCLEOTIDE SEQUENCE [LARGE SCALE GENOMIC DNA]</scope>
    <source>
        <strain evidence="7">JCM 17494</strain>
    </source>
</reference>
<accession>A0ABP7CH79</accession>
<keyword evidence="3" id="KW-0012">Acyltransferase</keyword>
<dbReference type="EMBL" id="BAABBE010000072">
    <property type="protein sequence ID" value="GAA3688762.1"/>
    <property type="molecule type" value="Genomic_DNA"/>
</dbReference>
<dbReference type="EC" id="2.3.1.39" evidence="1"/>
<dbReference type="InterPro" id="IPR001227">
    <property type="entry name" value="Ac_transferase_dom_sf"/>
</dbReference>
<dbReference type="InterPro" id="IPR014043">
    <property type="entry name" value="Acyl_transferase_dom"/>
</dbReference>
<dbReference type="SUPFAM" id="SSF52151">
    <property type="entry name" value="FabD/lysophospholipase-like"/>
    <property type="match status" value="1"/>
</dbReference>